<reference evidence="4" key="1">
    <citation type="journal article" date="2020" name="MBio">
        <title>Horizontal gene transfer to a defensive symbiont with a reduced genome amongst a multipartite beetle microbiome.</title>
        <authorList>
            <person name="Waterworth S.C."/>
            <person name="Florez L.V."/>
            <person name="Rees E.R."/>
            <person name="Hertweck C."/>
            <person name="Kaltenpoth M."/>
            <person name="Kwan J.C."/>
        </authorList>
    </citation>
    <scope>NUCLEOTIDE SEQUENCE [LARGE SCALE GENOMIC DNA]</scope>
</reference>
<evidence type="ECO:0000313" key="3">
    <source>
        <dbReference type="EMBL" id="KAF1044375.1"/>
    </source>
</evidence>
<gene>
    <name evidence="3" type="primary">paaF_2</name>
    <name evidence="3" type="ORF">GAK35_01790</name>
</gene>
<keyword evidence="1" id="KW-0443">Lipid metabolism</keyword>
<organism evidence="3 4">
    <name type="scientific">Herbaspirillum frisingense</name>
    <dbReference type="NCBI Taxonomy" id="92645"/>
    <lineage>
        <taxon>Bacteria</taxon>
        <taxon>Pseudomonadati</taxon>
        <taxon>Pseudomonadota</taxon>
        <taxon>Betaproteobacteria</taxon>
        <taxon>Burkholderiales</taxon>
        <taxon>Oxalobacteraceae</taxon>
        <taxon>Herbaspirillum</taxon>
    </lineage>
</organism>
<dbReference type="AlphaFoldDB" id="A0A7V8FXC8"/>
<dbReference type="InterPro" id="IPR029045">
    <property type="entry name" value="ClpP/crotonase-like_dom_sf"/>
</dbReference>
<dbReference type="CDD" id="cd06558">
    <property type="entry name" value="crotonase-like"/>
    <property type="match status" value="1"/>
</dbReference>
<name>A0A7V8FXC8_9BURK</name>
<dbReference type="SUPFAM" id="SSF52096">
    <property type="entry name" value="ClpP/crotonase"/>
    <property type="match status" value="1"/>
</dbReference>
<dbReference type="Gene3D" id="3.90.226.10">
    <property type="entry name" value="2-enoyl-CoA Hydratase, Chain A, domain 1"/>
    <property type="match status" value="1"/>
</dbReference>
<dbReference type="PANTHER" id="PTHR11941">
    <property type="entry name" value="ENOYL-COA HYDRATASE-RELATED"/>
    <property type="match status" value="1"/>
</dbReference>
<proteinExistence type="predicted"/>
<keyword evidence="2" id="KW-0456">Lyase</keyword>
<evidence type="ECO:0000313" key="4">
    <source>
        <dbReference type="Proteomes" id="UP000462435"/>
    </source>
</evidence>
<dbReference type="Pfam" id="PF00378">
    <property type="entry name" value="ECH_1"/>
    <property type="match status" value="1"/>
</dbReference>
<comment type="caution">
    <text evidence="3">The sequence shown here is derived from an EMBL/GenBank/DDBJ whole genome shotgun (WGS) entry which is preliminary data.</text>
</comment>
<protein>
    <submittedName>
        <fullName evidence="3">2,3-dehydroadipyl-CoA hydratase</fullName>
    </submittedName>
</protein>
<dbReference type="GO" id="GO:0006635">
    <property type="term" value="P:fatty acid beta-oxidation"/>
    <property type="evidence" value="ECO:0007669"/>
    <property type="project" value="TreeGrafter"/>
</dbReference>
<sequence length="234" mass="24424">MTAELKAARRDAILILTLSNPGSDNALDAAMLAEAIETLSAADRDETVRVVVLSGADGRFSRGLDLPKETQDRLAALESLHSLIEMLRSYPKPVIAAVDGLAADAGLALALACDLLVAGRGAQFGLSAAQRGVWASGGAGWLLAQALPSALVTELHLDAAPIAAPRLHAAGAVNRLAADGRALEEALVWAESIAAQAPAAPQAIEQLKDMLHAARGQRLDEHFDGERKRLAAQR</sequence>
<dbReference type="EMBL" id="WNDX01000044">
    <property type="protein sequence ID" value="KAF1044375.1"/>
    <property type="molecule type" value="Genomic_DNA"/>
</dbReference>
<dbReference type="PANTHER" id="PTHR11941:SF169">
    <property type="entry name" value="(7AS)-7A-METHYL-1,5-DIOXO-2,3,5,6,7,7A-HEXAHYDRO-1H-INDENE-CARBOXYL-COA HYDROLASE"/>
    <property type="match status" value="1"/>
</dbReference>
<dbReference type="Proteomes" id="UP000462435">
    <property type="component" value="Unassembled WGS sequence"/>
</dbReference>
<evidence type="ECO:0000256" key="1">
    <source>
        <dbReference type="ARBA" id="ARBA00023098"/>
    </source>
</evidence>
<accession>A0A7V8FXC8</accession>
<dbReference type="InterPro" id="IPR001753">
    <property type="entry name" value="Enoyl-CoA_hydra/iso"/>
</dbReference>
<dbReference type="GO" id="GO:0016829">
    <property type="term" value="F:lyase activity"/>
    <property type="evidence" value="ECO:0007669"/>
    <property type="project" value="UniProtKB-KW"/>
</dbReference>
<evidence type="ECO:0000256" key="2">
    <source>
        <dbReference type="ARBA" id="ARBA00023239"/>
    </source>
</evidence>